<dbReference type="Proteomes" id="UP000676325">
    <property type="component" value="Unassembled WGS sequence"/>
</dbReference>
<proteinExistence type="predicted"/>
<accession>A0A941EAR6</accession>
<reference evidence="2" key="1">
    <citation type="submission" date="2021-04" db="EMBL/GenBank/DDBJ databases">
        <title>Genome based classification of Actinospica acidithermotolerans sp. nov., an actinobacterium isolated from an Indonesian hot spring.</title>
        <authorList>
            <person name="Kusuma A.B."/>
            <person name="Putra K.E."/>
            <person name="Nafisah S."/>
            <person name="Loh J."/>
            <person name="Nouioui I."/>
            <person name="Goodfellow M."/>
        </authorList>
    </citation>
    <scope>NUCLEOTIDE SEQUENCE</scope>
    <source>
        <strain evidence="2">MGRD01-02</strain>
    </source>
</reference>
<name>A0A941EAR6_9ACTN</name>
<dbReference type="AlphaFoldDB" id="A0A941EAR6"/>
<feature type="region of interest" description="Disordered" evidence="1">
    <location>
        <begin position="159"/>
        <end position="179"/>
    </location>
</feature>
<dbReference type="RefSeq" id="WP_212519220.1">
    <property type="nucleotide sequence ID" value="NZ_JAGSOH010000048.1"/>
</dbReference>
<organism evidence="2 3">
    <name type="scientific">Actinospica acidithermotolerans</name>
    <dbReference type="NCBI Taxonomy" id="2828514"/>
    <lineage>
        <taxon>Bacteria</taxon>
        <taxon>Bacillati</taxon>
        <taxon>Actinomycetota</taxon>
        <taxon>Actinomycetes</taxon>
        <taxon>Catenulisporales</taxon>
        <taxon>Actinospicaceae</taxon>
        <taxon>Actinospica</taxon>
    </lineage>
</organism>
<sequence>MTPPQSPAPLSHGAAATLSLPDFSLVEEACKKSSLLWIAVPGLRDRAVWHVWQEHEGRGAVYLVTGGGEQNVPGLSDGQLVRVTVRSKDKGGRLATWSGLVGRVLPDTAEWAEVVPTLHGKRLNAHDGEGQPERWAERSAIFRIAPQGPLLEGPGRYARGSGAAAVQSGPATTVTRRVR</sequence>
<protein>
    <submittedName>
        <fullName evidence="2">Uncharacterized protein</fullName>
    </submittedName>
</protein>
<feature type="compositionally biased region" description="Polar residues" evidence="1">
    <location>
        <begin position="169"/>
        <end position="179"/>
    </location>
</feature>
<evidence type="ECO:0000256" key="1">
    <source>
        <dbReference type="SAM" id="MobiDB-lite"/>
    </source>
</evidence>
<keyword evidence="3" id="KW-1185">Reference proteome</keyword>
<gene>
    <name evidence="2" type="ORF">KDK95_17320</name>
</gene>
<evidence type="ECO:0000313" key="3">
    <source>
        <dbReference type="Proteomes" id="UP000676325"/>
    </source>
</evidence>
<evidence type="ECO:0000313" key="2">
    <source>
        <dbReference type="EMBL" id="MBR7828081.1"/>
    </source>
</evidence>
<comment type="caution">
    <text evidence="2">The sequence shown here is derived from an EMBL/GenBank/DDBJ whole genome shotgun (WGS) entry which is preliminary data.</text>
</comment>
<dbReference type="EMBL" id="JAGSOH010000048">
    <property type="protein sequence ID" value="MBR7828081.1"/>
    <property type="molecule type" value="Genomic_DNA"/>
</dbReference>